<reference evidence="1" key="1">
    <citation type="submission" date="2021-10" db="EMBL/GenBank/DDBJ databases">
        <title>Tropical sea cucumber genome reveals ecological adaptation and Cuvierian tubules defense mechanism.</title>
        <authorList>
            <person name="Chen T."/>
        </authorList>
    </citation>
    <scope>NUCLEOTIDE SEQUENCE</scope>
    <source>
        <strain evidence="1">Nanhai2018</strain>
        <tissue evidence="1">Muscle</tissue>
    </source>
</reference>
<keyword evidence="2" id="KW-1185">Reference proteome</keyword>
<dbReference type="AlphaFoldDB" id="A0A9Q1H730"/>
<dbReference type="EMBL" id="JAIZAY010000010">
    <property type="protein sequence ID" value="KAJ8035188.1"/>
    <property type="molecule type" value="Genomic_DNA"/>
</dbReference>
<evidence type="ECO:0000313" key="2">
    <source>
        <dbReference type="Proteomes" id="UP001152320"/>
    </source>
</evidence>
<proteinExistence type="predicted"/>
<accession>A0A9Q1H730</accession>
<name>A0A9Q1H730_HOLLE</name>
<gene>
    <name evidence="1" type="ORF">HOLleu_22331</name>
</gene>
<evidence type="ECO:0000313" key="1">
    <source>
        <dbReference type="EMBL" id="KAJ8035188.1"/>
    </source>
</evidence>
<organism evidence="1 2">
    <name type="scientific">Holothuria leucospilota</name>
    <name type="common">Black long sea cucumber</name>
    <name type="synonym">Mertensiothuria leucospilota</name>
    <dbReference type="NCBI Taxonomy" id="206669"/>
    <lineage>
        <taxon>Eukaryota</taxon>
        <taxon>Metazoa</taxon>
        <taxon>Echinodermata</taxon>
        <taxon>Eleutherozoa</taxon>
        <taxon>Echinozoa</taxon>
        <taxon>Holothuroidea</taxon>
        <taxon>Aspidochirotacea</taxon>
        <taxon>Aspidochirotida</taxon>
        <taxon>Holothuriidae</taxon>
        <taxon>Holothuria</taxon>
    </lineage>
</organism>
<comment type="caution">
    <text evidence="1">The sequence shown here is derived from an EMBL/GenBank/DDBJ whole genome shotgun (WGS) entry which is preliminary data.</text>
</comment>
<sequence>MKNAREALNGEEYYIVDDLTKVDLAEKKKWSGKVSELYSSGVRLRFSGGCWRQSNGKPFDFSQTQS</sequence>
<dbReference type="OrthoDB" id="6062651at2759"/>
<protein>
    <submittedName>
        <fullName evidence="1">Uncharacterized protein</fullName>
    </submittedName>
</protein>
<dbReference type="Proteomes" id="UP001152320">
    <property type="component" value="Chromosome 10"/>
</dbReference>